<dbReference type="InterPro" id="IPR036412">
    <property type="entry name" value="HAD-like_sf"/>
</dbReference>
<dbReference type="InterPro" id="IPR001830">
    <property type="entry name" value="Glyco_trans_20"/>
</dbReference>
<dbReference type="InterPro" id="IPR003337">
    <property type="entry name" value="Trehalose_PPase"/>
</dbReference>
<dbReference type="GO" id="GO:0005829">
    <property type="term" value="C:cytosol"/>
    <property type="evidence" value="ECO:0007669"/>
    <property type="project" value="TreeGrafter"/>
</dbReference>
<name>A0AB34KFN3_9PEZI</name>
<dbReference type="Gene3D" id="3.40.50.2000">
    <property type="entry name" value="Glycogen Phosphorylase B"/>
    <property type="match status" value="2"/>
</dbReference>
<reference evidence="4 5" key="1">
    <citation type="journal article" date="2020" name="Microbiol. Resour. Announc.">
        <title>Draft Genome Sequence of a Cladosporium Species Isolated from the Mesophotic Ascidian Didemnum maculosum.</title>
        <authorList>
            <person name="Gioti A."/>
            <person name="Siaperas R."/>
            <person name="Nikolaivits E."/>
            <person name="Le Goff G."/>
            <person name="Ouazzani J."/>
            <person name="Kotoulas G."/>
            <person name="Topakas E."/>
        </authorList>
    </citation>
    <scope>NUCLEOTIDE SEQUENCE [LARGE SCALE GENOMIC DNA]</scope>
    <source>
        <strain evidence="4 5">TM138-S3</strain>
    </source>
</reference>
<comment type="similarity">
    <text evidence="1">In the N-terminal section; belongs to the glycosyltransferase 20 family.</text>
</comment>
<dbReference type="Pfam" id="PF00982">
    <property type="entry name" value="Glyco_transf_20"/>
    <property type="match status" value="1"/>
</dbReference>
<evidence type="ECO:0000256" key="2">
    <source>
        <dbReference type="ARBA" id="ARBA00006330"/>
    </source>
</evidence>
<evidence type="ECO:0000313" key="4">
    <source>
        <dbReference type="EMBL" id="KAL1583724.1"/>
    </source>
</evidence>
<dbReference type="InterPro" id="IPR006379">
    <property type="entry name" value="HAD-SF_hydro_IIB"/>
</dbReference>
<comment type="similarity">
    <text evidence="2">In the C-terminal section; belongs to the trehalose phosphatase family.</text>
</comment>
<dbReference type="GO" id="GO:0003825">
    <property type="term" value="F:alpha,alpha-trehalose-phosphate synthase (UDP-forming) activity"/>
    <property type="evidence" value="ECO:0007669"/>
    <property type="project" value="TreeGrafter"/>
</dbReference>
<dbReference type="FunFam" id="3.40.50.2000:FF:000131">
    <property type="entry name" value="Trehalose-6-phosphate phosphatase"/>
    <property type="match status" value="1"/>
</dbReference>
<evidence type="ECO:0008006" key="6">
    <source>
        <dbReference type="Google" id="ProtNLM"/>
    </source>
</evidence>
<dbReference type="NCBIfam" id="TIGR01484">
    <property type="entry name" value="HAD-SF-IIB"/>
    <property type="match status" value="1"/>
</dbReference>
<dbReference type="GO" id="GO:0004805">
    <property type="term" value="F:trehalose-phosphatase activity"/>
    <property type="evidence" value="ECO:0007669"/>
    <property type="project" value="TreeGrafter"/>
</dbReference>
<dbReference type="EMBL" id="JAAQHG020000032">
    <property type="protein sequence ID" value="KAL1583724.1"/>
    <property type="molecule type" value="Genomic_DNA"/>
</dbReference>
<dbReference type="Gene3D" id="3.40.50.1000">
    <property type="entry name" value="HAD superfamily/HAD-like"/>
    <property type="match status" value="1"/>
</dbReference>
<dbReference type="Pfam" id="PF02358">
    <property type="entry name" value="Trehalose_PPase"/>
    <property type="match status" value="1"/>
</dbReference>
<dbReference type="GeneID" id="96008920"/>
<dbReference type="Gene3D" id="3.30.70.1020">
    <property type="entry name" value="Trehalose-6-phosphate phosphatase related protein, domain 2"/>
    <property type="match status" value="1"/>
</dbReference>
<gene>
    <name evidence="4" type="ORF">WHR41_07477</name>
</gene>
<dbReference type="CDD" id="cd01627">
    <property type="entry name" value="HAD_TPP"/>
    <property type="match status" value="1"/>
</dbReference>
<dbReference type="GO" id="GO:0031505">
    <property type="term" value="P:fungal-type cell wall organization"/>
    <property type="evidence" value="ECO:0007669"/>
    <property type="project" value="TreeGrafter"/>
</dbReference>
<dbReference type="CDD" id="cd03788">
    <property type="entry name" value="GT20_TPS"/>
    <property type="match status" value="1"/>
</dbReference>
<dbReference type="GO" id="GO:0005946">
    <property type="term" value="C:alpha,alpha-trehalose-phosphate synthase complex (UDP-forming)"/>
    <property type="evidence" value="ECO:0007669"/>
    <property type="project" value="TreeGrafter"/>
</dbReference>
<feature type="region of interest" description="Disordered" evidence="3">
    <location>
        <begin position="1"/>
        <end position="107"/>
    </location>
</feature>
<evidence type="ECO:0000256" key="1">
    <source>
        <dbReference type="ARBA" id="ARBA00005409"/>
    </source>
</evidence>
<dbReference type="InterPro" id="IPR023214">
    <property type="entry name" value="HAD_sf"/>
</dbReference>
<dbReference type="FunFam" id="3.40.50.2000:FF:000036">
    <property type="entry name" value="Alpha,alpha-trehalose-phosphate synthase subunit Tps2"/>
    <property type="match status" value="1"/>
</dbReference>
<dbReference type="GO" id="GO:0034605">
    <property type="term" value="P:cellular response to heat"/>
    <property type="evidence" value="ECO:0007669"/>
    <property type="project" value="TreeGrafter"/>
</dbReference>
<evidence type="ECO:0000256" key="3">
    <source>
        <dbReference type="SAM" id="MobiDB-lite"/>
    </source>
</evidence>
<dbReference type="SUPFAM" id="SSF56784">
    <property type="entry name" value="HAD-like"/>
    <property type="match status" value="1"/>
</dbReference>
<keyword evidence="5" id="KW-1185">Reference proteome</keyword>
<evidence type="ECO:0000313" key="5">
    <source>
        <dbReference type="Proteomes" id="UP000803884"/>
    </source>
</evidence>
<protein>
    <recommendedName>
        <fullName evidence="6">Glycosyltransferase family 20 protein</fullName>
    </recommendedName>
</protein>
<dbReference type="GO" id="GO:0005992">
    <property type="term" value="P:trehalose biosynthetic process"/>
    <property type="evidence" value="ECO:0007669"/>
    <property type="project" value="InterPro"/>
</dbReference>
<dbReference type="RefSeq" id="XP_069226831.1">
    <property type="nucleotide sequence ID" value="XM_069376082.1"/>
</dbReference>
<accession>A0AB34KFN3</accession>
<dbReference type="SUPFAM" id="SSF53756">
    <property type="entry name" value="UDP-Glycosyltransferase/glycogen phosphorylase"/>
    <property type="match status" value="1"/>
</dbReference>
<sequence length="971" mass="108233">MSNDYFTRRGPPSSANAPRNNGGRPQIARLQSVNPALESDKTSVPVTPGVHDWSEIDRPYLAAQEADSRREAGEEDGISPVAVDDPATLNQQGRRPSSPAEIAAGARNPEEVLRRLSLVDSRTKVPTLEDIDPTKQHPGLGLTGNIISATFCVPYKVGYRPGSDWKLTNRRGTSALFDSFAFLASEESKWHHTLVGWTGEFDVTAPNNNEGTSVNAVPLNKASAPIPIDSHHKSAVPNESAEIHVPESDRRRLEKQLEHDHGGRVAPVWLSDDVDSNGVATFSNQRKWRRFAEHELFPLFHYKQNEPTDGRAAKKAWALYYKMNKAFADTIMTVYKPGDVVLIHDYHLLLLPSLLRQRLPNIYIGFFLHVPFPSSEFYRCLSRRKEILEGVLGANMIGFQAYSYSRHFSSCCTRVLGFDSSVAGVDAYGAHVSTDVFPLGIGAEATLKAAFKDPLVEQKIVALRELYHGKKIIVGRDRLDSVRGVAQKLQAFEIFLERHPEWHDKVVLIQVTSPTSIEDREDSGSDKVANKISDLVARINGSYGSLSFTPVQHYSQYLSKEEYFALLRIADVGLITSVRDGMNTTALEYVACQRDGHGPLIISEFSGTAGSLGNAMHINPWDLGGTADAIDVALTMPEKEKARVHKRLFDHVTSNTVQSWTTSYLKRLLTNLASFDQSHATPLLDRALMLSQYRKAKKRLFMFDYDGTLTPIVREPQAAIPSDRVIRNLKSLAANPNNAVWIISGRDQSFLDEWMGHITELGLSAEHGSFMRLPHTTQWENLAEHYDMSWQKDVMNVFQHYTERTQGSFIERKKIALTWHYRRADHELGIYHAKECQKKLEQTVVKEFDVEVMPGKANLEVRPRFVNKGEIAKRLVNEYGAEEGQAPEFVLCLGDDFTDEDMFRSLRASSLPDEHVFAVTVGASSKQTIASWHLLEPSDVISALALLNGNAADGGNVAAVSVVEGAIPDTK</sequence>
<dbReference type="AlphaFoldDB" id="A0AB34KFN3"/>
<dbReference type="FunFam" id="3.40.50.1000:FF:000052">
    <property type="entry name" value="Alpha,alpha-trehalose-phosphate synthase [UDP-forming] 6"/>
    <property type="match status" value="1"/>
</dbReference>
<dbReference type="FunFam" id="3.30.70.1020:FF:000003">
    <property type="entry name" value="Alpha,alpha-trehalose-phosphate synthase subunit Tps2"/>
    <property type="match status" value="1"/>
</dbReference>
<dbReference type="NCBIfam" id="TIGR00685">
    <property type="entry name" value="T6PP"/>
    <property type="match status" value="1"/>
</dbReference>
<organism evidence="4 5">
    <name type="scientific">Cladosporium halotolerans</name>
    <dbReference type="NCBI Taxonomy" id="1052096"/>
    <lineage>
        <taxon>Eukaryota</taxon>
        <taxon>Fungi</taxon>
        <taxon>Dikarya</taxon>
        <taxon>Ascomycota</taxon>
        <taxon>Pezizomycotina</taxon>
        <taxon>Dothideomycetes</taxon>
        <taxon>Dothideomycetidae</taxon>
        <taxon>Cladosporiales</taxon>
        <taxon>Cladosporiaceae</taxon>
        <taxon>Cladosporium</taxon>
    </lineage>
</organism>
<dbReference type="PANTHER" id="PTHR10788:SF123">
    <property type="entry name" value="TREHALOSE-PHOSPHATASE"/>
    <property type="match status" value="1"/>
</dbReference>
<comment type="caution">
    <text evidence="4">The sequence shown here is derived from an EMBL/GenBank/DDBJ whole genome shotgun (WGS) entry which is preliminary data.</text>
</comment>
<proteinExistence type="inferred from homology"/>
<dbReference type="Proteomes" id="UP000803884">
    <property type="component" value="Unassembled WGS sequence"/>
</dbReference>
<dbReference type="PANTHER" id="PTHR10788">
    <property type="entry name" value="TREHALOSE-6-PHOSPHATE SYNTHASE"/>
    <property type="match status" value="1"/>
</dbReference>